<dbReference type="EMBL" id="BKCJ011150215">
    <property type="protein sequence ID" value="GFC94693.1"/>
    <property type="molecule type" value="Genomic_DNA"/>
</dbReference>
<feature type="region of interest" description="Disordered" evidence="1">
    <location>
        <begin position="89"/>
        <end position="114"/>
    </location>
</feature>
<feature type="non-terminal residue" evidence="2">
    <location>
        <position position="114"/>
    </location>
</feature>
<protein>
    <submittedName>
        <fullName evidence="2">Uncharacterized protein</fullName>
    </submittedName>
</protein>
<organism evidence="2">
    <name type="scientific">Tanacetum cinerariifolium</name>
    <name type="common">Dalmatian daisy</name>
    <name type="synonym">Chrysanthemum cinerariifolium</name>
    <dbReference type="NCBI Taxonomy" id="118510"/>
    <lineage>
        <taxon>Eukaryota</taxon>
        <taxon>Viridiplantae</taxon>
        <taxon>Streptophyta</taxon>
        <taxon>Embryophyta</taxon>
        <taxon>Tracheophyta</taxon>
        <taxon>Spermatophyta</taxon>
        <taxon>Magnoliopsida</taxon>
        <taxon>eudicotyledons</taxon>
        <taxon>Gunneridae</taxon>
        <taxon>Pentapetalae</taxon>
        <taxon>asterids</taxon>
        <taxon>campanulids</taxon>
        <taxon>Asterales</taxon>
        <taxon>Asteraceae</taxon>
        <taxon>Asteroideae</taxon>
        <taxon>Anthemideae</taxon>
        <taxon>Anthemidinae</taxon>
        <taxon>Tanacetum</taxon>
    </lineage>
</organism>
<feature type="compositionally biased region" description="Polar residues" evidence="1">
    <location>
        <begin position="99"/>
        <end position="114"/>
    </location>
</feature>
<dbReference type="AlphaFoldDB" id="A0A699SBX4"/>
<evidence type="ECO:0000313" key="2">
    <source>
        <dbReference type="EMBL" id="GFC94693.1"/>
    </source>
</evidence>
<feature type="non-terminal residue" evidence="2">
    <location>
        <position position="1"/>
    </location>
</feature>
<reference evidence="2" key="1">
    <citation type="journal article" date="2019" name="Sci. Rep.">
        <title>Draft genome of Tanacetum cinerariifolium, the natural source of mosquito coil.</title>
        <authorList>
            <person name="Yamashiro T."/>
            <person name="Shiraishi A."/>
            <person name="Satake H."/>
            <person name="Nakayama K."/>
        </authorList>
    </citation>
    <scope>NUCLEOTIDE SEQUENCE</scope>
</reference>
<proteinExistence type="predicted"/>
<name>A0A699SBX4_TANCI</name>
<gene>
    <name evidence="2" type="ORF">Tci_866663</name>
</gene>
<accession>A0A699SBX4</accession>
<evidence type="ECO:0000256" key="1">
    <source>
        <dbReference type="SAM" id="MobiDB-lite"/>
    </source>
</evidence>
<comment type="caution">
    <text evidence="2">The sequence shown here is derived from an EMBL/GenBank/DDBJ whole genome shotgun (WGS) entry which is preliminary data.</text>
</comment>
<sequence length="114" mass="12080">LDSLGKFDGKVDEGFLVGYSVSSKAFKNTDDDVAFKVKEPEFKGRKPQSEVHVSLSNKFEDFSANSINEVNAVDCPVLAVGQISTNSTNTFSAAGPSNAAVSPTHGKSSYLDTS</sequence>